<reference evidence="3" key="1">
    <citation type="journal article" date="2005" name="Nature">
        <title>The map-based sequence of the rice genome.</title>
        <authorList>
            <consortium name="International rice genome sequencing project (IRGSP)"/>
            <person name="Matsumoto T."/>
            <person name="Wu J."/>
            <person name="Kanamori H."/>
            <person name="Katayose Y."/>
            <person name="Fujisawa M."/>
            <person name="Namiki N."/>
            <person name="Mizuno H."/>
            <person name="Yamamoto K."/>
            <person name="Antonio B.A."/>
            <person name="Baba T."/>
            <person name="Sakata K."/>
            <person name="Nagamura Y."/>
            <person name="Aoki H."/>
            <person name="Arikawa K."/>
            <person name="Arita K."/>
            <person name="Bito T."/>
            <person name="Chiden Y."/>
            <person name="Fujitsuka N."/>
            <person name="Fukunaka R."/>
            <person name="Hamada M."/>
            <person name="Harada C."/>
            <person name="Hayashi A."/>
            <person name="Hijishita S."/>
            <person name="Honda M."/>
            <person name="Hosokawa S."/>
            <person name="Ichikawa Y."/>
            <person name="Idonuma A."/>
            <person name="Iijima M."/>
            <person name="Ikeda M."/>
            <person name="Ikeno M."/>
            <person name="Ito K."/>
            <person name="Ito S."/>
            <person name="Ito T."/>
            <person name="Ito Y."/>
            <person name="Ito Y."/>
            <person name="Iwabuchi A."/>
            <person name="Kamiya K."/>
            <person name="Karasawa W."/>
            <person name="Kurita K."/>
            <person name="Katagiri S."/>
            <person name="Kikuta A."/>
            <person name="Kobayashi H."/>
            <person name="Kobayashi N."/>
            <person name="Machita K."/>
            <person name="Maehara T."/>
            <person name="Masukawa M."/>
            <person name="Mizubayashi T."/>
            <person name="Mukai Y."/>
            <person name="Nagasaki H."/>
            <person name="Nagata Y."/>
            <person name="Naito S."/>
            <person name="Nakashima M."/>
            <person name="Nakama Y."/>
            <person name="Nakamichi Y."/>
            <person name="Nakamura M."/>
            <person name="Meguro A."/>
            <person name="Negishi M."/>
            <person name="Ohta I."/>
            <person name="Ohta T."/>
            <person name="Okamoto M."/>
            <person name="Ono N."/>
            <person name="Saji S."/>
            <person name="Sakaguchi M."/>
            <person name="Sakai K."/>
            <person name="Shibata M."/>
            <person name="Shimokawa T."/>
            <person name="Song J."/>
            <person name="Takazaki Y."/>
            <person name="Terasawa K."/>
            <person name="Tsugane M."/>
            <person name="Tsuji K."/>
            <person name="Ueda S."/>
            <person name="Waki K."/>
            <person name="Yamagata H."/>
            <person name="Yamamoto M."/>
            <person name="Yamamoto S."/>
            <person name="Yamane H."/>
            <person name="Yoshiki S."/>
            <person name="Yoshihara R."/>
            <person name="Yukawa K."/>
            <person name="Zhong H."/>
            <person name="Yano M."/>
            <person name="Yuan Q."/>
            <person name="Ouyang S."/>
            <person name="Liu J."/>
            <person name="Jones K.M."/>
            <person name="Gansberger K."/>
            <person name="Moffat K."/>
            <person name="Hill J."/>
            <person name="Bera J."/>
            <person name="Fadrosh D."/>
            <person name="Jin S."/>
            <person name="Johri S."/>
            <person name="Kim M."/>
            <person name="Overton L."/>
            <person name="Reardon M."/>
            <person name="Tsitrin T."/>
            <person name="Vuong H."/>
            <person name="Weaver B."/>
            <person name="Ciecko A."/>
            <person name="Tallon L."/>
            <person name="Jackson J."/>
            <person name="Pai G."/>
            <person name="Aken S.V."/>
            <person name="Utterback T."/>
            <person name="Reidmuller S."/>
            <person name="Feldblyum T."/>
            <person name="Hsiao J."/>
            <person name="Zismann V."/>
            <person name="Iobst S."/>
            <person name="de Vazeille A.R."/>
            <person name="Buell C.R."/>
            <person name="Ying K."/>
            <person name="Li Y."/>
            <person name="Lu T."/>
            <person name="Huang Y."/>
            <person name="Zhao Q."/>
            <person name="Feng Q."/>
            <person name="Zhang L."/>
            <person name="Zhu J."/>
            <person name="Weng Q."/>
            <person name="Mu J."/>
            <person name="Lu Y."/>
            <person name="Fan D."/>
            <person name="Liu Y."/>
            <person name="Guan J."/>
            <person name="Zhang Y."/>
            <person name="Yu S."/>
            <person name="Liu X."/>
            <person name="Zhang Y."/>
            <person name="Hong G."/>
            <person name="Han B."/>
            <person name="Choisne N."/>
            <person name="Demange N."/>
            <person name="Orjeda G."/>
            <person name="Samain S."/>
            <person name="Cattolico L."/>
            <person name="Pelletier E."/>
            <person name="Couloux A."/>
            <person name="Segurens B."/>
            <person name="Wincker P."/>
            <person name="D'Hont A."/>
            <person name="Scarpelli C."/>
            <person name="Weissenbach J."/>
            <person name="Salanoubat M."/>
            <person name="Quetier F."/>
            <person name="Yu Y."/>
            <person name="Kim H.R."/>
            <person name="Rambo T."/>
            <person name="Currie J."/>
            <person name="Collura K."/>
            <person name="Luo M."/>
            <person name="Yang T."/>
            <person name="Ammiraju J.S.S."/>
            <person name="Engler F."/>
            <person name="Soderlund C."/>
            <person name="Wing R.A."/>
            <person name="Palmer L.E."/>
            <person name="de la Bastide M."/>
            <person name="Spiegel L."/>
            <person name="Nascimento L."/>
            <person name="Zutavern T."/>
            <person name="O'Shaughnessy A."/>
            <person name="Dike S."/>
            <person name="Dedhia N."/>
            <person name="Preston R."/>
            <person name="Balija V."/>
            <person name="McCombie W.R."/>
            <person name="Chow T."/>
            <person name="Chen H."/>
            <person name="Chung M."/>
            <person name="Chen C."/>
            <person name="Shaw J."/>
            <person name="Wu H."/>
            <person name="Hsiao K."/>
            <person name="Chao Y."/>
            <person name="Chu M."/>
            <person name="Cheng C."/>
            <person name="Hour A."/>
            <person name="Lee P."/>
            <person name="Lin S."/>
            <person name="Lin Y."/>
            <person name="Liou J."/>
            <person name="Liu S."/>
            <person name="Hsing Y."/>
            <person name="Raghuvanshi S."/>
            <person name="Mohanty A."/>
            <person name="Bharti A.K."/>
            <person name="Gaur A."/>
            <person name="Gupta V."/>
            <person name="Kumar D."/>
            <person name="Ravi V."/>
            <person name="Vij S."/>
            <person name="Kapur A."/>
            <person name="Khurana P."/>
            <person name="Khurana P."/>
            <person name="Khurana J.P."/>
            <person name="Tyagi A.K."/>
            <person name="Gaikwad K."/>
            <person name="Singh A."/>
            <person name="Dalal V."/>
            <person name="Srivastava S."/>
            <person name="Dixit A."/>
            <person name="Pal A.K."/>
            <person name="Ghazi I.A."/>
            <person name="Yadav M."/>
            <person name="Pandit A."/>
            <person name="Bhargava A."/>
            <person name="Sureshbabu K."/>
            <person name="Batra K."/>
            <person name="Sharma T.R."/>
            <person name="Mohapatra T."/>
            <person name="Singh N.K."/>
            <person name="Messing J."/>
            <person name="Nelson A.B."/>
            <person name="Fuks G."/>
            <person name="Kavchok S."/>
            <person name="Keizer G."/>
            <person name="Linton E."/>
            <person name="Llaca V."/>
            <person name="Song R."/>
            <person name="Tanyolac B."/>
            <person name="Young S."/>
            <person name="Ho-Il K."/>
            <person name="Hahn J.H."/>
            <person name="Sangsakoo G."/>
            <person name="Vanavichit A."/>
            <person name="de Mattos Luiz.A.T."/>
            <person name="Zimmer P.D."/>
            <person name="Malone G."/>
            <person name="Dellagostin O."/>
            <person name="de Oliveira A.C."/>
            <person name="Bevan M."/>
            <person name="Bancroft I."/>
            <person name="Minx P."/>
            <person name="Cordum H."/>
            <person name="Wilson R."/>
            <person name="Cheng Z."/>
            <person name="Jin W."/>
            <person name="Jiang J."/>
            <person name="Leong S.A."/>
            <person name="Iwama H."/>
            <person name="Gojobori T."/>
            <person name="Itoh T."/>
            <person name="Niimura Y."/>
            <person name="Fujii Y."/>
            <person name="Habara T."/>
            <person name="Sakai H."/>
            <person name="Sato Y."/>
            <person name="Wilson G."/>
            <person name="Kumar K."/>
            <person name="McCouch S."/>
            <person name="Juretic N."/>
            <person name="Hoen D."/>
            <person name="Wright S."/>
            <person name="Bruskiewich R."/>
            <person name="Bureau T."/>
            <person name="Miyao A."/>
            <person name="Hirochika H."/>
            <person name="Nishikawa T."/>
            <person name="Kadowaki K."/>
            <person name="Sugiura M."/>
            <person name="Burr B."/>
            <person name="Sasaki T."/>
        </authorList>
    </citation>
    <scope>NUCLEOTIDE SEQUENCE [LARGE SCALE GENOMIC DNA]</scope>
    <source>
        <strain evidence="3">cv. Nipponbare</strain>
    </source>
</reference>
<dbReference type="Proteomes" id="UP000000763">
    <property type="component" value="Chromosome 9"/>
</dbReference>
<sequence>MNLSFHPPFPGGATQIGAAGGRDQGGGSADQGGSSRFDHVSGQSGGIVVGGTDQVVGDLWSFSGKPFVSHAYPLTIFVASLELIGYVQW</sequence>
<feature type="region of interest" description="Disordered" evidence="1">
    <location>
        <begin position="1"/>
        <end position="45"/>
    </location>
</feature>
<evidence type="ECO:0000313" key="3">
    <source>
        <dbReference type="Proteomes" id="UP000000763"/>
    </source>
</evidence>
<organism evidence="2 3">
    <name type="scientific">Oryza sativa subsp. japonica</name>
    <name type="common">Rice</name>
    <dbReference type="NCBI Taxonomy" id="39947"/>
    <lineage>
        <taxon>Eukaryota</taxon>
        <taxon>Viridiplantae</taxon>
        <taxon>Streptophyta</taxon>
        <taxon>Embryophyta</taxon>
        <taxon>Tracheophyta</taxon>
        <taxon>Spermatophyta</taxon>
        <taxon>Magnoliopsida</taxon>
        <taxon>Liliopsida</taxon>
        <taxon>Poales</taxon>
        <taxon>Poaceae</taxon>
        <taxon>BOP clade</taxon>
        <taxon>Oryzoideae</taxon>
        <taxon>Oryzeae</taxon>
        <taxon>Oryzinae</taxon>
        <taxon>Oryza</taxon>
        <taxon>Oryza sativa</taxon>
    </lineage>
</organism>
<dbReference type="AlphaFoldDB" id="Q6K462"/>
<gene>
    <name evidence="2" type="primary">P0006E02.20</name>
</gene>
<protein>
    <submittedName>
        <fullName evidence="2">Uncharacterized protein</fullName>
    </submittedName>
</protein>
<proteinExistence type="predicted"/>
<evidence type="ECO:0000313" key="2">
    <source>
        <dbReference type="EMBL" id="BAD22287.1"/>
    </source>
</evidence>
<dbReference type="EMBL" id="AP005582">
    <property type="protein sequence ID" value="BAD22287.1"/>
    <property type="molecule type" value="Genomic_DNA"/>
</dbReference>
<feature type="compositionally biased region" description="Gly residues" evidence="1">
    <location>
        <begin position="18"/>
        <end position="30"/>
    </location>
</feature>
<reference evidence="3" key="2">
    <citation type="journal article" date="2008" name="Nucleic Acids Res.">
        <title>The rice annotation project database (RAP-DB): 2008 update.</title>
        <authorList>
            <consortium name="The rice annotation project (RAP)"/>
        </authorList>
    </citation>
    <scope>GENOME REANNOTATION</scope>
    <source>
        <strain evidence="3">cv. Nipponbare</strain>
    </source>
</reference>
<accession>Q6K462</accession>
<evidence type="ECO:0000256" key="1">
    <source>
        <dbReference type="SAM" id="MobiDB-lite"/>
    </source>
</evidence>
<name>Q6K462_ORYSJ</name>